<dbReference type="InterPro" id="IPR025659">
    <property type="entry name" value="Tubby-like_C"/>
</dbReference>
<evidence type="ECO:0000313" key="3">
    <source>
        <dbReference type="Proteomes" id="UP001165074"/>
    </source>
</evidence>
<dbReference type="EMBL" id="BSTK01000005">
    <property type="protein sequence ID" value="GLY85912.1"/>
    <property type="molecule type" value="Genomic_DNA"/>
</dbReference>
<dbReference type="InterPro" id="IPR038595">
    <property type="entry name" value="LOR_sf"/>
</dbReference>
<evidence type="ECO:0000313" key="2">
    <source>
        <dbReference type="EMBL" id="GLY85912.1"/>
    </source>
</evidence>
<proteinExistence type="inferred from homology"/>
<dbReference type="Pfam" id="PF04525">
    <property type="entry name" value="LOR"/>
    <property type="match status" value="1"/>
</dbReference>
<dbReference type="Gene3D" id="2.40.160.200">
    <property type="entry name" value="LURP1-related"/>
    <property type="match status" value="1"/>
</dbReference>
<comment type="similarity">
    <text evidence="1">Belongs to the LOR family.</text>
</comment>
<keyword evidence="3" id="KW-1185">Reference proteome</keyword>
<organism evidence="2 3">
    <name type="scientific">Actinoallomurus iriomotensis</name>
    <dbReference type="NCBI Taxonomy" id="478107"/>
    <lineage>
        <taxon>Bacteria</taxon>
        <taxon>Bacillati</taxon>
        <taxon>Actinomycetota</taxon>
        <taxon>Actinomycetes</taxon>
        <taxon>Streptosporangiales</taxon>
        <taxon>Thermomonosporaceae</taxon>
        <taxon>Actinoallomurus</taxon>
    </lineage>
</organism>
<name>A0A9W6W0M3_9ACTN</name>
<comment type="caution">
    <text evidence="2">The sequence shown here is derived from an EMBL/GenBank/DDBJ whole genome shotgun (WGS) entry which is preliminary data.</text>
</comment>
<dbReference type="SUPFAM" id="SSF54518">
    <property type="entry name" value="Tubby C-terminal domain-like"/>
    <property type="match status" value="1"/>
</dbReference>
<dbReference type="AlphaFoldDB" id="A0A9W6W0M3"/>
<evidence type="ECO:0008006" key="4">
    <source>
        <dbReference type="Google" id="ProtNLM"/>
    </source>
</evidence>
<evidence type="ECO:0000256" key="1">
    <source>
        <dbReference type="ARBA" id="ARBA00005437"/>
    </source>
</evidence>
<gene>
    <name evidence="2" type="ORF">Airi02_038410</name>
</gene>
<protein>
    <recommendedName>
        <fullName evidence="4">Tubby C 2 family protein</fullName>
    </recommendedName>
</protein>
<accession>A0A9W6W0M3</accession>
<dbReference type="Proteomes" id="UP001165074">
    <property type="component" value="Unassembled WGS sequence"/>
</dbReference>
<sequence>MRERVFSIGDDFWVEDEAGQRVFLVDGKALRLRQTFELKGPDGEVLAVIRKKMVSIRDTMVVEREGETVAKVRKKLFSPLRHSMEIELADGQEWTATGDLIEKNYEIESDEGTVATTSRKWFRIRDTYGIEIGHPDVPLVLAVAVAVDELAAADREKDDD</sequence>
<reference evidence="2" key="1">
    <citation type="submission" date="2023-03" db="EMBL/GenBank/DDBJ databases">
        <title>Actinoallomurus iriomotensis NBRC 103684.</title>
        <authorList>
            <person name="Ichikawa N."/>
            <person name="Sato H."/>
            <person name="Tonouchi N."/>
        </authorList>
    </citation>
    <scope>NUCLEOTIDE SEQUENCE</scope>
    <source>
        <strain evidence="2">NBRC 103684</strain>
    </source>
</reference>
<dbReference type="InterPro" id="IPR007612">
    <property type="entry name" value="LOR"/>
</dbReference>